<dbReference type="AlphaFoldDB" id="F8FPT4"/>
<proteinExistence type="predicted"/>
<dbReference type="Proteomes" id="UP000006620">
    <property type="component" value="Chromosome"/>
</dbReference>
<accession>F8FPT4</accession>
<feature type="region of interest" description="Disordered" evidence="1">
    <location>
        <begin position="16"/>
        <end position="50"/>
    </location>
</feature>
<reference evidence="2 3" key="2">
    <citation type="journal article" date="2013" name="Genome Announc.">
        <title>Genome Sequence of Growth-Improving Paenibacillus mucilaginosus Strain KNP414.</title>
        <authorList>
            <person name="Lu J.J."/>
            <person name="Wang J.F."/>
            <person name="Hu X.F."/>
        </authorList>
    </citation>
    <scope>NUCLEOTIDE SEQUENCE [LARGE SCALE GENOMIC DNA]</scope>
    <source>
        <strain evidence="2 3">KNP414</strain>
    </source>
</reference>
<name>F8FPT4_PAEMK</name>
<reference evidence="3" key="1">
    <citation type="submission" date="2011-06" db="EMBL/GenBank/DDBJ databases">
        <title>Complete genome sequence of Paenibacillus mucilaginosus KNP414.</title>
        <authorList>
            <person name="Wang J."/>
            <person name="Hu S."/>
            <person name="Hu X."/>
            <person name="Zhang B."/>
            <person name="Dong D."/>
            <person name="Zhang S."/>
            <person name="Zhao K."/>
            <person name="Wu D."/>
        </authorList>
    </citation>
    <scope>NUCLEOTIDE SEQUENCE [LARGE SCALE GENOMIC DNA]</scope>
    <source>
        <strain evidence="3">KNP414</strain>
    </source>
</reference>
<evidence type="ECO:0000313" key="2">
    <source>
        <dbReference type="EMBL" id="AEI45901.1"/>
    </source>
</evidence>
<organism evidence="2 3">
    <name type="scientific">Paenibacillus mucilaginosus (strain KNP414)</name>
    <dbReference type="NCBI Taxonomy" id="1036673"/>
    <lineage>
        <taxon>Bacteria</taxon>
        <taxon>Bacillati</taxon>
        <taxon>Bacillota</taxon>
        <taxon>Bacilli</taxon>
        <taxon>Bacillales</taxon>
        <taxon>Paenibacillaceae</taxon>
        <taxon>Paenibacillus</taxon>
    </lineage>
</organism>
<dbReference type="HOGENOM" id="CLU_3120667_0_0_9"/>
<dbReference type="EMBL" id="CP002869">
    <property type="protein sequence ID" value="AEI45901.1"/>
    <property type="molecule type" value="Genomic_DNA"/>
</dbReference>
<protein>
    <submittedName>
        <fullName evidence="2">Uncharacterized protein</fullName>
    </submittedName>
</protein>
<sequence>MRMTVISLYYTGIRPQKGSRPETALRKDRRQVRKTAGAASLHSVSPLGVQ</sequence>
<evidence type="ECO:0000313" key="3">
    <source>
        <dbReference type="Proteomes" id="UP000006620"/>
    </source>
</evidence>
<gene>
    <name evidence="2" type="ordered locus">KNP414_07397</name>
</gene>
<evidence type="ECO:0000256" key="1">
    <source>
        <dbReference type="SAM" id="MobiDB-lite"/>
    </source>
</evidence>
<dbReference type="KEGG" id="pms:KNP414_07397"/>